<organism evidence="2 3">
    <name type="scientific">Heterodermia speciosa</name>
    <dbReference type="NCBI Taxonomy" id="116794"/>
    <lineage>
        <taxon>Eukaryota</taxon>
        <taxon>Fungi</taxon>
        <taxon>Dikarya</taxon>
        <taxon>Ascomycota</taxon>
        <taxon>Pezizomycotina</taxon>
        <taxon>Lecanoromycetes</taxon>
        <taxon>OSLEUM clade</taxon>
        <taxon>Lecanoromycetidae</taxon>
        <taxon>Caliciales</taxon>
        <taxon>Physciaceae</taxon>
        <taxon>Heterodermia</taxon>
    </lineage>
</organism>
<keyword evidence="1" id="KW-0472">Membrane</keyword>
<name>A0A8H3G2Z2_9LECA</name>
<dbReference type="Proteomes" id="UP000664521">
    <property type="component" value="Unassembled WGS sequence"/>
</dbReference>
<dbReference type="OrthoDB" id="3944128at2759"/>
<sequence>MSTGSALVRLIMIVISLVSSLVFGNRLEKRPPRSLPLGYQLAGLPQVTPVSSTQKLQQESVALEQASAITLNPAPTATVTLPNITSAPHSGSTDCGPCYLFFQNVNVHYWPSNHTTTSCLSEGPTAASPTVELFSVQSPSILLVIPSVMATDNCGQIGSTFAGVTTTVAPSVMSTIRSDHKTYSLNFDDLSCPPPDVGWNPANGAYRPQVAPGNFVWDLDPAFKNCTPGYLTGIDPFKPLKPAKEETPAGGGGHPHAGGDYPFRYIADLY</sequence>
<keyword evidence="1" id="KW-1133">Transmembrane helix</keyword>
<feature type="transmembrane region" description="Helical" evidence="1">
    <location>
        <begin position="6"/>
        <end position="24"/>
    </location>
</feature>
<gene>
    <name evidence="2" type="ORF">HETSPECPRED_009721</name>
</gene>
<evidence type="ECO:0000313" key="3">
    <source>
        <dbReference type="Proteomes" id="UP000664521"/>
    </source>
</evidence>
<keyword evidence="1" id="KW-0812">Transmembrane</keyword>
<comment type="caution">
    <text evidence="2">The sequence shown here is derived from an EMBL/GenBank/DDBJ whole genome shotgun (WGS) entry which is preliminary data.</text>
</comment>
<accession>A0A8H3G2Z2</accession>
<reference evidence="2" key="1">
    <citation type="submission" date="2021-03" db="EMBL/GenBank/DDBJ databases">
        <authorList>
            <person name="Tagirdzhanova G."/>
        </authorList>
    </citation>
    <scope>NUCLEOTIDE SEQUENCE</scope>
</reference>
<protein>
    <submittedName>
        <fullName evidence="2">Uncharacterized protein</fullName>
    </submittedName>
</protein>
<dbReference type="EMBL" id="CAJPDS010000081">
    <property type="protein sequence ID" value="CAF9935266.1"/>
    <property type="molecule type" value="Genomic_DNA"/>
</dbReference>
<dbReference type="AlphaFoldDB" id="A0A8H3G2Z2"/>
<evidence type="ECO:0000313" key="2">
    <source>
        <dbReference type="EMBL" id="CAF9935266.1"/>
    </source>
</evidence>
<evidence type="ECO:0000256" key="1">
    <source>
        <dbReference type="SAM" id="Phobius"/>
    </source>
</evidence>
<proteinExistence type="predicted"/>
<keyword evidence="3" id="KW-1185">Reference proteome</keyword>